<dbReference type="GO" id="GO:0009254">
    <property type="term" value="P:peptidoglycan turnover"/>
    <property type="evidence" value="ECO:0007669"/>
    <property type="project" value="TreeGrafter"/>
</dbReference>
<dbReference type="PANTHER" id="PTHR30480:SF13">
    <property type="entry name" value="BETA-HEXOSAMINIDASE"/>
    <property type="match status" value="1"/>
</dbReference>
<dbReference type="EMBL" id="CP000878">
    <property type="protein sequence ID" value="ABX08059.1"/>
    <property type="molecule type" value="Genomic_DNA"/>
</dbReference>
<evidence type="ECO:0000259" key="7">
    <source>
        <dbReference type="Pfam" id="PF18034"/>
    </source>
</evidence>
<dbReference type="KEGG" id="pmj:P9211_01281"/>
<reference evidence="8 9" key="1">
    <citation type="journal article" date="2007" name="PLoS Genet.">
        <title>Patterns and implications of gene gain and loss in the evolution of Prochlorococcus.</title>
        <authorList>
            <person name="Kettler G.C."/>
            <person name="Martiny A.C."/>
            <person name="Huang K."/>
            <person name="Zucker J."/>
            <person name="Coleman M.L."/>
            <person name="Rodrigue S."/>
            <person name="Chen F."/>
            <person name="Lapidus A."/>
            <person name="Ferriera S."/>
            <person name="Johnson J."/>
            <person name="Steglich C."/>
            <person name="Church G.M."/>
            <person name="Richardson P."/>
            <person name="Chisholm S.W."/>
        </authorList>
    </citation>
    <scope>NUCLEOTIDE SEQUENCE [LARGE SCALE GENOMIC DNA]</scope>
    <source>
        <strain evidence="9">MIT 9211</strain>
    </source>
</reference>
<dbReference type="InterPro" id="IPR017853">
    <property type="entry name" value="GH"/>
</dbReference>
<dbReference type="CAZy" id="GH3">
    <property type="family name" value="Glycoside Hydrolase Family 3"/>
</dbReference>
<organism evidence="8 9">
    <name type="scientific">Prochlorococcus marinus (strain MIT 9211)</name>
    <dbReference type="NCBI Taxonomy" id="93059"/>
    <lineage>
        <taxon>Bacteria</taxon>
        <taxon>Bacillati</taxon>
        <taxon>Cyanobacteriota</taxon>
        <taxon>Cyanophyceae</taxon>
        <taxon>Synechococcales</taxon>
        <taxon>Prochlorococcaceae</taxon>
        <taxon>Prochlorococcus</taxon>
    </lineage>
</organism>
<dbReference type="eggNOG" id="COG1472">
    <property type="taxonomic scope" value="Bacteria"/>
</dbReference>
<evidence type="ECO:0000256" key="4">
    <source>
        <dbReference type="ARBA" id="ARBA00022801"/>
    </source>
</evidence>
<dbReference type="HOGENOM" id="CLU_008392_5_4_3"/>
<dbReference type="InterPro" id="IPR001764">
    <property type="entry name" value="Glyco_hydro_3_N"/>
</dbReference>
<dbReference type="OrthoDB" id="9805821at2"/>
<comment type="catalytic activity">
    <reaction evidence="1">
        <text>Hydrolysis of terminal non-reducing N-acetyl-D-hexosamine residues in N-acetyl-beta-D-hexosaminides.</text>
        <dbReference type="EC" id="3.2.1.52"/>
    </reaction>
</comment>
<dbReference type="Pfam" id="PF18034">
    <property type="entry name" value="Bac_GH3_C"/>
    <property type="match status" value="1"/>
</dbReference>
<evidence type="ECO:0000313" key="8">
    <source>
        <dbReference type="EMBL" id="ABX08059.1"/>
    </source>
</evidence>
<proteinExistence type="inferred from homology"/>
<dbReference type="Pfam" id="PF00933">
    <property type="entry name" value="Glyco_hydro_3"/>
    <property type="match status" value="1"/>
</dbReference>
<evidence type="ECO:0000256" key="2">
    <source>
        <dbReference type="ARBA" id="ARBA00005336"/>
    </source>
</evidence>
<accession>A9BCX1</accession>
<dbReference type="SUPFAM" id="SSF51445">
    <property type="entry name" value="(Trans)glycosidases"/>
    <property type="match status" value="1"/>
</dbReference>
<keyword evidence="9" id="KW-1185">Reference proteome</keyword>
<keyword evidence="4 8" id="KW-0378">Hydrolase</keyword>
<gene>
    <name evidence="8" type="ordered locus">P9211_01281</name>
</gene>
<comment type="similarity">
    <text evidence="2">Belongs to the glycosyl hydrolase 3 family.</text>
</comment>
<dbReference type="STRING" id="93059.P9211_01281"/>
<dbReference type="InterPro" id="IPR050226">
    <property type="entry name" value="NagZ_Beta-hexosaminidase"/>
</dbReference>
<dbReference type="GO" id="GO:0005975">
    <property type="term" value="P:carbohydrate metabolic process"/>
    <property type="evidence" value="ECO:0007669"/>
    <property type="project" value="InterPro"/>
</dbReference>
<feature type="domain" description="Glycoside hydrolase family 3 N-terminal" evidence="6">
    <location>
        <begin position="14"/>
        <end position="333"/>
    </location>
</feature>
<evidence type="ECO:0000313" key="9">
    <source>
        <dbReference type="Proteomes" id="UP000000788"/>
    </source>
</evidence>
<evidence type="ECO:0000256" key="1">
    <source>
        <dbReference type="ARBA" id="ARBA00001231"/>
    </source>
</evidence>
<keyword evidence="5 8" id="KW-0326">Glycosidase</keyword>
<dbReference type="Proteomes" id="UP000000788">
    <property type="component" value="Chromosome"/>
</dbReference>
<dbReference type="PANTHER" id="PTHR30480">
    <property type="entry name" value="BETA-HEXOSAMINIDASE-RELATED"/>
    <property type="match status" value="1"/>
</dbReference>
<name>A9BCX1_PROM4</name>
<dbReference type="EC" id="3.2.1.52" evidence="3"/>
<dbReference type="InterPro" id="IPR041518">
    <property type="entry name" value="Bac_GH3_C"/>
</dbReference>
<dbReference type="Gene3D" id="3.40.50.10870">
    <property type="entry name" value="Glycosyl hydrolase family 3"/>
    <property type="match status" value="1"/>
</dbReference>
<dbReference type="RefSeq" id="WP_012194684.1">
    <property type="nucleotide sequence ID" value="NC_009976.1"/>
</dbReference>
<dbReference type="InterPro" id="IPR036962">
    <property type="entry name" value="Glyco_hydro_3_N_sf"/>
</dbReference>
<dbReference type="AlphaFoldDB" id="A9BCX1"/>
<protein>
    <recommendedName>
        <fullName evidence="3">beta-N-acetylhexosaminidase</fullName>
        <ecNumber evidence="3">3.2.1.52</ecNumber>
    </recommendedName>
</protein>
<dbReference type="Gene3D" id="3.20.20.300">
    <property type="entry name" value="Glycoside hydrolase, family 3, N-terminal domain"/>
    <property type="match status" value="1"/>
</dbReference>
<evidence type="ECO:0000256" key="5">
    <source>
        <dbReference type="ARBA" id="ARBA00023295"/>
    </source>
</evidence>
<sequence length="543" mass="60647">MPSFDRQVLRRKVSEIFVIRASGHSLDALREYPNWELTNHRLQQFLEEGVGGVILYGGSIEEITNRCAQLRMWAGKPIFLCADVEEGVGQRFQGGTWLIPPMALGRIYLKEPEYAISLAEHYGALIGYESVICGLNWVLAPVCDVNSNPLNPVINMRAWSDNPQTVADLACAFHRGLTSQGVLGCAKHFPGHGDTKVDSHLELPVLDNDLSRLAEIELPPFQALIQQGVSSIMSAHLILNRVDCNYPVTFSKRILTDLLRKKMCFEGMIVTDALVMRAISKTFSSGSAAVMAFEAGADLILMPQNPSEAIDAIVESLISGRLPISRLEDSLQRRQLALAQLNSEKPATSCEKNAFENQKVSFFAEKLIDISIESRNTLIIDNYKSLINLIRVDNLYSNPILNHSSPALVIPEQYGFRNVITHPSGISPWQNNVKEPLALEKFSDSAFLLQLFIRGNPFQGDEPLQEPWISVIMQLQRSKRLAGLILYGDSFLWNDLQNVLEPTVPFVFSPGQMPLAQEKALQCLLDSKKMKVDISPSQWEFIN</sequence>
<evidence type="ECO:0000259" key="6">
    <source>
        <dbReference type="Pfam" id="PF00933"/>
    </source>
</evidence>
<dbReference type="GO" id="GO:0004563">
    <property type="term" value="F:beta-N-acetylhexosaminidase activity"/>
    <property type="evidence" value="ECO:0007669"/>
    <property type="project" value="UniProtKB-EC"/>
</dbReference>
<evidence type="ECO:0000256" key="3">
    <source>
        <dbReference type="ARBA" id="ARBA00012663"/>
    </source>
</evidence>
<feature type="domain" description="Bacterial Glycosyl hydrolase family 3 C-terminal" evidence="7">
    <location>
        <begin position="380"/>
        <end position="525"/>
    </location>
</feature>